<dbReference type="SUPFAM" id="SSF52540">
    <property type="entry name" value="P-loop containing nucleoside triphosphate hydrolases"/>
    <property type="match status" value="1"/>
</dbReference>
<evidence type="ECO:0000259" key="1">
    <source>
        <dbReference type="Pfam" id="PF00350"/>
    </source>
</evidence>
<proteinExistence type="predicted"/>
<sequence>MAEMEASACVTPHSVDCDLFKEPVKKRRRSHRDQQFQAFPSAEQSALKECTPPDNPFLLIPDEKLESRTRRVLSNTYQKMIQSVFLDDSIPSGLKYLINRLLALIEKPPLEPIYVGFLGSTGAGKSSLINALIQQAMFLPVSGESICTSCIVQVSSGCCEQYEAKIHLLSDQEWKAELKDLTTLLHRAAGPKGEEVDLWTRDDAAEEAAQKLQMLYGWGAERRPYEDLLRTKLRGRIPTSRTITLKAEEAGELSVKLDPYIRTQRGDWDGESAETQIWPLIKYVEVILPKSALIPEGVVLVDIPGTGDFNSKRDEMWKKTIDKCSVIWVVSDVERVSGGKAHEDLLNESIKACQRGFCKDIALVVTKTDKLHLWEYLRERKMGNRKLPADSKLLEASDLVYTVSAHEYWQQALLTEEESEIPKLREYIRKRLLDKKRRLVTKYVTEAFGLLLLTDTFNSEESLLTEHLNMGGLRRFVEEKMELLEKSIEQCFSRMEQPLQAGVQVARASYRRILGTFLVRSRGNQGFHQTLKAVCLKNGVYASRTLARIDLNGALSQPIYDQIDPVFGGIFRDGKPTGSALMLHIDAFKHSLEERMAEIGIRNGWKYDGYKRGFLIQEISAILGGLESHILRRKRRIYESVTSSIQNDLKPCYEEAAQITGKKACERMKDIIRRGVERQVAEGMFERAQERMWHQFRQLKHGITEKVKGSITTMLTLASPQGDGLYKELADVRSEQKEMEKLHRSLREVAENAQLRRGMQDFLLRMSPSKAGPHGTKL</sequence>
<organism evidence="2 3">
    <name type="scientific">Cricetulus griseus</name>
    <name type="common">Chinese hamster</name>
    <name type="synonym">Cricetulus barabensis griseus</name>
    <dbReference type="NCBI Taxonomy" id="10029"/>
    <lineage>
        <taxon>Eukaryota</taxon>
        <taxon>Metazoa</taxon>
        <taxon>Chordata</taxon>
        <taxon>Craniata</taxon>
        <taxon>Vertebrata</taxon>
        <taxon>Euteleostomi</taxon>
        <taxon>Mammalia</taxon>
        <taxon>Eutheria</taxon>
        <taxon>Euarchontoglires</taxon>
        <taxon>Glires</taxon>
        <taxon>Rodentia</taxon>
        <taxon>Myomorpha</taxon>
        <taxon>Muroidea</taxon>
        <taxon>Cricetidae</taxon>
        <taxon>Cricetinae</taxon>
        <taxon>Cricetulus</taxon>
    </lineage>
</organism>
<dbReference type="Proteomes" id="UP000001075">
    <property type="component" value="Unassembled WGS sequence"/>
</dbReference>
<name>G3I6L1_CRIGR</name>
<dbReference type="InterPro" id="IPR045063">
    <property type="entry name" value="Dynamin_N"/>
</dbReference>
<dbReference type="CDD" id="cd00882">
    <property type="entry name" value="Ras_like_GTPase"/>
    <property type="match status" value="1"/>
</dbReference>
<dbReference type="PANTHER" id="PTHR47308:SF1">
    <property type="entry name" value="NUCLEAR GTPASE SLIP-GC"/>
    <property type="match status" value="1"/>
</dbReference>
<feature type="domain" description="Dynamin N-terminal" evidence="1">
    <location>
        <begin position="115"/>
        <end position="335"/>
    </location>
</feature>
<gene>
    <name evidence="2" type="ORF">I79_019135</name>
</gene>
<dbReference type="eggNOG" id="ENOG502QVUX">
    <property type="taxonomic scope" value="Eukaryota"/>
</dbReference>
<dbReference type="InterPro" id="IPR053082">
    <property type="entry name" value="Nuclear_GTPase_SLIP-GC"/>
</dbReference>
<dbReference type="AlphaFoldDB" id="G3I6L1"/>
<dbReference type="EMBL" id="JH001374">
    <property type="protein sequence ID" value="EGW14789.1"/>
    <property type="molecule type" value="Genomic_DNA"/>
</dbReference>
<dbReference type="PANTHER" id="PTHR47308">
    <property type="entry name" value="NUCLEAR GTPASE SLIP-GC"/>
    <property type="match status" value="1"/>
</dbReference>
<dbReference type="PaxDb" id="10029-XP_007614447.1"/>
<accession>G3I6L1</accession>
<dbReference type="STRING" id="10029.G3I6L1"/>
<dbReference type="Pfam" id="PF00350">
    <property type="entry name" value="Dynamin_N"/>
    <property type="match status" value="1"/>
</dbReference>
<protein>
    <submittedName>
        <fullName evidence="2">GTPase SLIP-GC</fullName>
    </submittedName>
</protein>
<evidence type="ECO:0000313" key="2">
    <source>
        <dbReference type="EMBL" id="EGW14789.1"/>
    </source>
</evidence>
<dbReference type="GO" id="GO:0003924">
    <property type="term" value="F:GTPase activity"/>
    <property type="evidence" value="ECO:0007669"/>
    <property type="project" value="TreeGrafter"/>
</dbReference>
<dbReference type="InParanoid" id="G3I6L1"/>
<evidence type="ECO:0000313" key="3">
    <source>
        <dbReference type="Proteomes" id="UP000001075"/>
    </source>
</evidence>
<reference evidence="3" key="1">
    <citation type="journal article" date="2011" name="Nat. Biotechnol.">
        <title>The genomic sequence of the Chinese hamster ovary (CHO)-K1 cell line.</title>
        <authorList>
            <person name="Xu X."/>
            <person name="Nagarajan H."/>
            <person name="Lewis N.E."/>
            <person name="Pan S."/>
            <person name="Cai Z."/>
            <person name="Liu X."/>
            <person name="Chen W."/>
            <person name="Xie M."/>
            <person name="Wang W."/>
            <person name="Hammond S."/>
            <person name="Andersen M.R."/>
            <person name="Neff N."/>
            <person name="Passarelli B."/>
            <person name="Koh W."/>
            <person name="Fan H.C."/>
            <person name="Wang J."/>
            <person name="Gui Y."/>
            <person name="Lee K.H."/>
            <person name="Betenbaugh M.J."/>
            <person name="Quake S.R."/>
            <person name="Famili I."/>
            <person name="Palsson B.O."/>
            <person name="Wang J."/>
        </authorList>
    </citation>
    <scope>NUCLEOTIDE SEQUENCE [LARGE SCALE GENOMIC DNA]</scope>
    <source>
        <strain evidence="3">CHO K1 cell line</strain>
    </source>
</reference>
<dbReference type="Gene3D" id="3.40.50.300">
    <property type="entry name" value="P-loop containing nucleotide triphosphate hydrolases"/>
    <property type="match status" value="2"/>
</dbReference>
<dbReference type="FunCoup" id="G3I6L1">
    <property type="interactions" value="466"/>
</dbReference>
<dbReference type="FunFam" id="3.40.50.300:FF:001102">
    <property type="entry name" value="Nuclear GTPase, germinal center-associated"/>
    <property type="match status" value="1"/>
</dbReference>
<dbReference type="InterPro" id="IPR027417">
    <property type="entry name" value="P-loop_NTPase"/>
</dbReference>